<feature type="compositionally biased region" description="Polar residues" evidence="1">
    <location>
        <begin position="1"/>
        <end position="14"/>
    </location>
</feature>
<accession>A0A0E9R8D6</accession>
<dbReference type="EMBL" id="GBXM01083969">
    <property type="protein sequence ID" value="JAH24608.1"/>
    <property type="molecule type" value="Transcribed_RNA"/>
</dbReference>
<feature type="region of interest" description="Disordered" evidence="1">
    <location>
        <begin position="1"/>
        <end position="30"/>
    </location>
</feature>
<evidence type="ECO:0000256" key="1">
    <source>
        <dbReference type="SAM" id="MobiDB-lite"/>
    </source>
</evidence>
<evidence type="ECO:0000313" key="2">
    <source>
        <dbReference type="EMBL" id="JAH24608.1"/>
    </source>
</evidence>
<reference evidence="2" key="2">
    <citation type="journal article" date="2015" name="Fish Shellfish Immunol.">
        <title>Early steps in the European eel (Anguilla anguilla)-Vibrio vulnificus interaction in the gills: Role of the RtxA13 toxin.</title>
        <authorList>
            <person name="Callol A."/>
            <person name="Pajuelo D."/>
            <person name="Ebbesson L."/>
            <person name="Teles M."/>
            <person name="MacKenzie S."/>
            <person name="Amaro C."/>
        </authorList>
    </citation>
    <scope>NUCLEOTIDE SEQUENCE</scope>
</reference>
<proteinExistence type="predicted"/>
<protein>
    <submittedName>
        <fullName evidence="2">Uncharacterized protein</fullName>
    </submittedName>
</protein>
<organism evidence="2">
    <name type="scientific">Anguilla anguilla</name>
    <name type="common">European freshwater eel</name>
    <name type="synonym">Muraena anguilla</name>
    <dbReference type="NCBI Taxonomy" id="7936"/>
    <lineage>
        <taxon>Eukaryota</taxon>
        <taxon>Metazoa</taxon>
        <taxon>Chordata</taxon>
        <taxon>Craniata</taxon>
        <taxon>Vertebrata</taxon>
        <taxon>Euteleostomi</taxon>
        <taxon>Actinopterygii</taxon>
        <taxon>Neopterygii</taxon>
        <taxon>Teleostei</taxon>
        <taxon>Anguilliformes</taxon>
        <taxon>Anguillidae</taxon>
        <taxon>Anguilla</taxon>
    </lineage>
</organism>
<sequence length="30" mass="3131">MKPPSSHSGVNSGLGSHGYGLLRSWSGDFL</sequence>
<name>A0A0E9R8D6_ANGAN</name>
<dbReference type="AlphaFoldDB" id="A0A0E9R8D6"/>
<reference evidence="2" key="1">
    <citation type="submission" date="2014-11" db="EMBL/GenBank/DDBJ databases">
        <authorList>
            <person name="Amaro Gonzalez C."/>
        </authorList>
    </citation>
    <scope>NUCLEOTIDE SEQUENCE</scope>
</reference>